<evidence type="ECO:0000256" key="2">
    <source>
        <dbReference type="ARBA" id="ARBA00023034"/>
    </source>
</evidence>
<name>A0A0N0NL94_9EURO</name>
<organism evidence="8 9">
    <name type="scientific">Cyphellophora attinorum</name>
    <dbReference type="NCBI Taxonomy" id="1664694"/>
    <lineage>
        <taxon>Eukaryota</taxon>
        <taxon>Fungi</taxon>
        <taxon>Dikarya</taxon>
        <taxon>Ascomycota</taxon>
        <taxon>Pezizomycotina</taxon>
        <taxon>Eurotiomycetes</taxon>
        <taxon>Chaetothyriomycetidae</taxon>
        <taxon>Chaetothyriales</taxon>
        <taxon>Cyphellophoraceae</taxon>
        <taxon>Cyphellophora</taxon>
    </lineage>
</organism>
<dbReference type="GeneID" id="28737834"/>
<dbReference type="RefSeq" id="XP_017998881.1">
    <property type="nucleotide sequence ID" value="XM_018145954.1"/>
</dbReference>
<dbReference type="AlphaFoldDB" id="A0A0N0NL94"/>
<feature type="region of interest" description="Disordered" evidence="5">
    <location>
        <begin position="494"/>
        <end position="562"/>
    </location>
</feature>
<dbReference type="PROSITE" id="PS51821">
    <property type="entry name" value="VELVET"/>
    <property type="match status" value="1"/>
</dbReference>
<dbReference type="PANTHER" id="PTHR18921:SF2">
    <property type="entry name" value="THYROID RECEPTOR-INTERACTING PROTEIN 11"/>
    <property type="match status" value="1"/>
</dbReference>
<feature type="compositionally biased region" description="Polar residues" evidence="5">
    <location>
        <begin position="1006"/>
        <end position="1018"/>
    </location>
</feature>
<dbReference type="InterPro" id="IPR037525">
    <property type="entry name" value="Velvet_dom"/>
</dbReference>
<dbReference type="GO" id="GO:0006888">
    <property type="term" value="P:endoplasmic reticulum to Golgi vesicle-mediated transport"/>
    <property type="evidence" value="ECO:0007669"/>
    <property type="project" value="TreeGrafter"/>
</dbReference>
<proteinExistence type="predicted"/>
<feature type="region of interest" description="Disordered" evidence="5">
    <location>
        <begin position="1004"/>
        <end position="1024"/>
    </location>
</feature>
<comment type="caution">
    <text evidence="8">The sequence shown here is derived from an EMBL/GenBank/DDBJ whole genome shotgun (WGS) entry which is preliminary data.</text>
</comment>
<feature type="coiled-coil region" evidence="4">
    <location>
        <begin position="582"/>
        <end position="708"/>
    </location>
</feature>
<feature type="domain" description="GRIP" evidence="6">
    <location>
        <begin position="889"/>
        <end position="940"/>
    </location>
</feature>
<keyword evidence="2" id="KW-0333">Golgi apparatus</keyword>
<dbReference type="Proteomes" id="UP000038010">
    <property type="component" value="Unassembled WGS sequence"/>
</dbReference>
<evidence type="ECO:0000259" key="7">
    <source>
        <dbReference type="PROSITE" id="PS51821"/>
    </source>
</evidence>
<dbReference type="Gene3D" id="2.60.40.3960">
    <property type="entry name" value="Velvet domain"/>
    <property type="match status" value="1"/>
</dbReference>
<dbReference type="GO" id="GO:0007030">
    <property type="term" value="P:Golgi organization"/>
    <property type="evidence" value="ECO:0007669"/>
    <property type="project" value="TreeGrafter"/>
</dbReference>
<feature type="coiled-coil region" evidence="4">
    <location>
        <begin position="748"/>
        <end position="832"/>
    </location>
</feature>
<evidence type="ECO:0000256" key="5">
    <source>
        <dbReference type="SAM" id="MobiDB-lite"/>
    </source>
</evidence>
<keyword evidence="9" id="KW-1185">Reference proteome</keyword>
<dbReference type="OrthoDB" id="425925at2759"/>
<gene>
    <name evidence="8" type="ORF">AB675_5718</name>
</gene>
<dbReference type="GO" id="GO:0005794">
    <property type="term" value="C:Golgi apparatus"/>
    <property type="evidence" value="ECO:0007669"/>
    <property type="project" value="UniProtKB-SubCell"/>
</dbReference>
<comment type="subcellular location">
    <subcellularLocation>
        <location evidence="1">Golgi apparatus</location>
    </subcellularLocation>
</comment>
<dbReference type="InterPro" id="IPR000237">
    <property type="entry name" value="GRIP_dom"/>
</dbReference>
<accession>A0A0N0NL94</accession>
<feature type="compositionally biased region" description="Basic residues" evidence="5">
    <location>
        <begin position="500"/>
        <end position="510"/>
    </location>
</feature>
<reference evidence="8 9" key="1">
    <citation type="submission" date="2015-06" db="EMBL/GenBank/DDBJ databases">
        <title>Draft genome of the ant-associated black yeast Phialophora attae CBS 131958.</title>
        <authorList>
            <person name="Moreno L.F."/>
            <person name="Stielow B.J."/>
            <person name="de Hoog S."/>
            <person name="Vicente V.A."/>
            <person name="Weiss V.A."/>
            <person name="de Vries M."/>
            <person name="Cruz L.M."/>
            <person name="Souza E.M."/>
        </authorList>
    </citation>
    <scope>NUCLEOTIDE SEQUENCE [LARGE SCALE GENOMIC DNA]</scope>
    <source>
        <strain evidence="8 9">CBS 131958</strain>
    </source>
</reference>
<dbReference type="STRING" id="1664694.A0A0N0NL94"/>
<evidence type="ECO:0000313" key="9">
    <source>
        <dbReference type="Proteomes" id="UP000038010"/>
    </source>
</evidence>
<dbReference type="PANTHER" id="PTHR18921">
    <property type="entry name" value="MYOSIN HEAVY CHAIN - RELATED"/>
    <property type="match status" value="1"/>
</dbReference>
<evidence type="ECO:0000256" key="4">
    <source>
        <dbReference type="SAM" id="Coils"/>
    </source>
</evidence>
<evidence type="ECO:0000313" key="8">
    <source>
        <dbReference type="EMBL" id="KPI38918.1"/>
    </source>
</evidence>
<dbReference type="Gene3D" id="1.10.287.1490">
    <property type="match status" value="1"/>
</dbReference>
<dbReference type="GO" id="GO:0031267">
    <property type="term" value="F:small GTPase binding"/>
    <property type="evidence" value="ECO:0007669"/>
    <property type="project" value="TreeGrafter"/>
</dbReference>
<feature type="domain" description="Velvet" evidence="7">
    <location>
        <begin position="230"/>
        <end position="438"/>
    </location>
</feature>
<dbReference type="InterPro" id="IPR019459">
    <property type="entry name" value="GRAB"/>
</dbReference>
<dbReference type="EMBL" id="LFJN01000017">
    <property type="protein sequence ID" value="KPI38918.1"/>
    <property type="molecule type" value="Genomic_DNA"/>
</dbReference>
<protein>
    <submittedName>
        <fullName evidence="8">GRIP domain-containing protein</fullName>
    </submittedName>
</protein>
<evidence type="ECO:0000259" key="6">
    <source>
        <dbReference type="PROSITE" id="PS50913"/>
    </source>
</evidence>
<sequence>MLQGMGSTDQDFGEFSFHDDGVDPYFNASSNAGVWNQTVQDLGGEQDLVHAFNHSSVPAVSDSNWHERDVARSTSTRINTLAYDQTTPTRPTAYAHVHDATPPTTAAAYAASHTTAPTTTSATYTPIYETAPLAYAGIYTQTAPATANAYAPLQGTAPRMAATAYAPGYTTGLPVQAAPCDSQAYQCLPSPSPTSNGSSTVQTALPYYSATNAHPYFVNTFDTRPQRLERQEPRYRLQIVQHPQNSRSNAVKIKHQKALDAMSTSDLENESNKRQPRNIRGNCYLNPVPIVEVLCSNDGSEQWCPFAGNSHMTVRAELFRRDGTKAVHQSGLTGPACAHGETTKLRGERAYRTFHTFKDLEVEPQGTFFLRFTLCEERLEYEPVGTSEEYDSRLKLVKLADACSTEFTVYKPSASLATAAPQLIAQTLQDCGIKTKVKRKPVKKQKQSFSIATRISPEFGGQPIDEGHDGDLTQELDGDGRCAGLTFPSFAALMAPENKTKKKRKPKKKATATPINDAEGSIENGKDNDVAPAELADAQSGESDIETQAEDAPTGDAKHSPVTEVTNGVGDVQLENDVTTRFDALVEERDALRNEVTQLRKSLEDLQANHTSQLTDVQTQLEESQAEKENAEEQYQNLLGKVNTIRSQLAERMKNDAEDLAQARVQIEELEEQKAGLQEQCTAKAAEMDTLRTSVQEQSKELSSLRNRSTLSQQNWVKEREELLESEAYMREEYENAKQAMHDWEVLAMEERTIRKDLSDRVKDLEEQLENVKDGYQRAKEERDTNSSAVEGLQKALQEIQTVRKTELKEVVESSQAEVSELRDSIHTLQTELDTTRTDLASTKGELERTLPFEKEVKEKNLLIGKLRHEAVNLNDHLTKALRFLKKGKPEDNVDRQIVTTYFMQFLALDRSDPKKFQILQLIAALLGWSDDQKEQAGLSRPGSNTGILGGGRGLTINSPIHRTPSTPALSHDYFPDPGSAISPASKETLGELWQNFLEQEANAAATGSKSRTASYSAAPNPPK</sequence>
<dbReference type="InterPro" id="IPR038491">
    <property type="entry name" value="Velvet_dom_sf"/>
</dbReference>
<evidence type="ECO:0000256" key="1">
    <source>
        <dbReference type="ARBA" id="ARBA00004555"/>
    </source>
</evidence>
<dbReference type="PROSITE" id="PS50913">
    <property type="entry name" value="GRIP"/>
    <property type="match status" value="1"/>
</dbReference>
<keyword evidence="3 4" id="KW-0175">Coiled coil</keyword>
<feature type="region of interest" description="Disordered" evidence="5">
    <location>
        <begin position="935"/>
        <end position="961"/>
    </location>
</feature>
<feature type="region of interest" description="Disordered" evidence="5">
    <location>
        <begin position="456"/>
        <end position="479"/>
    </location>
</feature>
<dbReference type="Pfam" id="PF10375">
    <property type="entry name" value="GRAB"/>
    <property type="match status" value="1"/>
</dbReference>
<evidence type="ECO:0000256" key="3">
    <source>
        <dbReference type="ARBA" id="ARBA00023054"/>
    </source>
</evidence>
<dbReference type="VEuPathDB" id="FungiDB:AB675_5718"/>